<keyword evidence="4 8" id="KW-0812">Transmembrane</keyword>
<dbReference type="GO" id="GO:0005227">
    <property type="term" value="F:calcium-activated cation channel activity"/>
    <property type="evidence" value="ECO:0007669"/>
    <property type="project" value="InterPro"/>
</dbReference>
<evidence type="ECO:0000256" key="2">
    <source>
        <dbReference type="ARBA" id="ARBA00007779"/>
    </source>
</evidence>
<feature type="domain" description="CSC1/OSCA1-like cytosolic" evidence="12">
    <location>
        <begin position="227"/>
        <end position="316"/>
    </location>
</feature>
<feature type="transmembrane region" description="Helical" evidence="8">
    <location>
        <begin position="39"/>
        <end position="60"/>
    </location>
</feature>
<feature type="transmembrane region" description="Helical" evidence="8">
    <location>
        <begin position="1055"/>
        <end position="1072"/>
    </location>
</feature>
<keyword evidence="3" id="KW-0813">Transport</keyword>
<keyword evidence="14" id="KW-1185">Reference proteome</keyword>
<evidence type="ECO:0000259" key="11">
    <source>
        <dbReference type="Pfam" id="PF13967"/>
    </source>
</evidence>
<accession>A0A1W5DDP4</accession>
<feature type="transmembrane region" description="Helical" evidence="8">
    <location>
        <begin position="121"/>
        <end position="141"/>
    </location>
</feature>
<feature type="compositionally biased region" description="Basic and acidic residues" evidence="7">
    <location>
        <begin position="520"/>
        <end position="533"/>
    </location>
</feature>
<feature type="region of interest" description="Disordered" evidence="7">
    <location>
        <begin position="299"/>
        <end position="371"/>
    </location>
</feature>
<dbReference type="Proteomes" id="UP000192927">
    <property type="component" value="Unassembled WGS sequence"/>
</dbReference>
<feature type="transmembrane region" description="Helical" evidence="8">
    <location>
        <begin position="182"/>
        <end position="201"/>
    </location>
</feature>
<feature type="region of interest" description="Disordered" evidence="7">
    <location>
        <begin position="497"/>
        <end position="537"/>
    </location>
</feature>
<feature type="compositionally biased region" description="Basic and acidic residues" evidence="7">
    <location>
        <begin position="1124"/>
        <end position="1137"/>
    </location>
</feature>
<feature type="transmembrane region" description="Helical" evidence="8">
    <location>
        <begin position="807"/>
        <end position="832"/>
    </location>
</feature>
<evidence type="ECO:0000259" key="9">
    <source>
        <dbReference type="Pfam" id="PF02714"/>
    </source>
</evidence>
<evidence type="ECO:0000256" key="6">
    <source>
        <dbReference type="ARBA" id="ARBA00023136"/>
    </source>
</evidence>
<evidence type="ECO:0000313" key="13">
    <source>
        <dbReference type="EMBL" id="SLM41125.1"/>
    </source>
</evidence>
<reference evidence="14" key="1">
    <citation type="submission" date="2017-03" db="EMBL/GenBank/DDBJ databases">
        <authorList>
            <person name="Sharma R."/>
            <person name="Thines M."/>
        </authorList>
    </citation>
    <scope>NUCLEOTIDE SEQUENCE [LARGE SCALE GENOMIC DNA]</scope>
</reference>
<evidence type="ECO:0000313" key="14">
    <source>
        <dbReference type="Proteomes" id="UP000192927"/>
    </source>
</evidence>
<comment type="subcellular location">
    <subcellularLocation>
        <location evidence="1">Membrane</location>
        <topology evidence="1">Multi-pass membrane protein</topology>
    </subcellularLocation>
</comment>
<name>A0A1W5DDP4_9LECA</name>
<dbReference type="Pfam" id="PF13967">
    <property type="entry name" value="RSN1_TM"/>
    <property type="match status" value="1"/>
</dbReference>
<evidence type="ECO:0000256" key="4">
    <source>
        <dbReference type="ARBA" id="ARBA00022692"/>
    </source>
</evidence>
<sequence length="1321" mass="148803">MASPSSSSSAIAQPTSIGSALNSGAGKAQTNTGISLQTFFASIVGSFVAFGVQFTIFLLIKNKLTRIYQPRTYLVPERERTKAPPAGPWQWIVPVFRTSSSDFIQKCGLDAYFFLRYLRTLLKIFIPLACVILPILLPINIVGGRGSHFAVGIYSNSTTYTNVTGLDQLGWGNVRPTKNNRYWAHLWLAVLVVLYTCYVFFDELRGYIRLRQAYLTSPQHRLRASATTVLVTAIPQKWCTVEALDGLYDVFPGGIRNIWVNRNYDELSVKVQQRNKLALALENAETALIKDAKKAHLKKLEQAAKKAHKKQTKEEKENQQKQAEKQGQHRANTAGISSGNPHQVSHTLAEALDESSEPATREQSPDHGRRMLPLVGPGLEFVGHGIDNLGRNMFGGLKRLARDVDGRITTTEGLHPVGSGQVISYDGQMDDRGPSDHYNQNFATTAGTGIDQRRISGEPDQEDMHPALRTTSVEHTIRPGNYHDNRIEAEHRDTRIGTTLSPTTSDGSRVRPRPNLGVVDKGRGTVTEREREASQPAESGWMFWKKGHRRGTYDIPSPKPHGLEEDEFPLSTPSPITPGGNPQATINGPGSQESRALDGDQKKCKVPFMSHKAKHDGEKAKEEEYPPAYSGDFDARNDGEPEWKKYLKDKDRDTMRLPIFGWLWMPSLPLIGKKVDTIDYCRKEVARLNVEIEKDQREPEKFPLMNSAFVQFNHQVAAHMACQAVSHHMPNQMAPRMIEVSPDDVLWSNMSIRWWERYLRTGIVATMFVGIIIGWAFPVTFTGLLSQVNYLTATFSWLRWLRKAPTWVLSIIQGILPQALLGLLLLVLPMLLRLLAENQGVHTGMAIELTVQSYYFVFLFVQVFLVVSISSGITTVIAQLTKSPQSVPSILAQNLPKATNYFFSYMLLQALSTSAGALVQLMGLLSWFVLAPILDNTARQKWKRQMDLPQMQWGTFFPVYTNLAAIGLIYSVISPLIMIFNIITFSLFWVVYRYNTLYVTKFRFDTGGLLFPKAINQLFTGLYVMELCMIGLFFLVRNVDPTTGASVGTPCKVQAIIMVVVLILTVMYQLLLNHAFAPLFRYLPITLEDEAVIRDEEFARAQQKRWDLADGVKSGEDIEDALEERERRSQEEDRESASIELTDLAVHKQRNKLDPRNIGNMVPGAIGNLVPSKKSWADRSSNRGSANWAREHGHSPRTPTTPSRQHHRRPRPADVEAQGSNPNPIGEALFSGLHDEIEDLTPEERDKLVQRAFQHEALRAKRPVIWIPRDELGVSDDEIRRTQRFSDHIWISNEYTALDGKCRVIYRRSPPDFSEVDLIEL</sequence>
<keyword evidence="6 8" id="KW-0472">Membrane</keyword>
<dbReference type="Pfam" id="PF02714">
    <property type="entry name" value="RSN1_7TM"/>
    <property type="match status" value="1"/>
</dbReference>
<dbReference type="GO" id="GO:0005886">
    <property type="term" value="C:plasma membrane"/>
    <property type="evidence" value="ECO:0007669"/>
    <property type="project" value="TreeGrafter"/>
</dbReference>
<feature type="compositionally biased region" description="Basic and acidic residues" evidence="7">
    <location>
        <begin position="359"/>
        <end position="369"/>
    </location>
</feature>
<feature type="compositionally biased region" description="Basic and acidic residues" evidence="7">
    <location>
        <begin position="615"/>
        <end position="624"/>
    </location>
</feature>
<dbReference type="PANTHER" id="PTHR13018:SF20">
    <property type="entry name" value="SPORULATION-SPECIFIC PROTEIN 75"/>
    <property type="match status" value="1"/>
</dbReference>
<dbReference type="InterPro" id="IPR003864">
    <property type="entry name" value="CSC1/OSCA1-like_7TM"/>
</dbReference>
<feature type="compositionally biased region" description="Basic and acidic residues" evidence="7">
    <location>
        <begin position="312"/>
        <end position="327"/>
    </location>
</feature>
<dbReference type="PANTHER" id="PTHR13018">
    <property type="entry name" value="PROBABLE MEMBRANE PROTEIN DUF221-RELATED"/>
    <property type="match status" value="1"/>
</dbReference>
<feature type="domain" description="10TM putative phosphate transporter extracellular tail" evidence="10">
    <location>
        <begin position="1238"/>
        <end position="1312"/>
    </location>
</feature>
<dbReference type="EMBL" id="FWEW01003789">
    <property type="protein sequence ID" value="SLM41125.1"/>
    <property type="molecule type" value="Genomic_DNA"/>
</dbReference>
<feature type="transmembrane region" description="Helical" evidence="8">
    <location>
        <begin position="853"/>
        <end position="881"/>
    </location>
</feature>
<evidence type="ECO:0008006" key="15">
    <source>
        <dbReference type="Google" id="ProtNLM"/>
    </source>
</evidence>
<dbReference type="InterPro" id="IPR022257">
    <property type="entry name" value="PHM7_ext"/>
</dbReference>
<dbReference type="InterPro" id="IPR027815">
    <property type="entry name" value="CSC1/OSCA1-like_cyt"/>
</dbReference>
<feature type="transmembrane region" description="Helical" evidence="8">
    <location>
        <begin position="758"/>
        <end position="777"/>
    </location>
</feature>
<dbReference type="InterPro" id="IPR032880">
    <property type="entry name" value="CSC1/OSCA1-like_N"/>
</dbReference>
<organism evidence="13 14">
    <name type="scientific">Lasallia pustulata</name>
    <dbReference type="NCBI Taxonomy" id="136370"/>
    <lineage>
        <taxon>Eukaryota</taxon>
        <taxon>Fungi</taxon>
        <taxon>Dikarya</taxon>
        <taxon>Ascomycota</taxon>
        <taxon>Pezizomycotina</taxon>
        <taxon>Lecanoromycetes</taxon>
        <taxon>OSLEUM clade</taxon>
        <taxon>Umbilicariomycetidae</taxon>
        <taxon>Umbilicariales</taxon>
        <taxon>Umbilicariaceae</taxon>
        <taxon>Lasallia</taxon>
    </lineage>
</organism>
<comment type="similarity">
    <text evidence="2">Belongs to the CSC1 (TC 1.A.17) family.</text>
</comment>
<feature type="transmembrane region" description="Helical" evidence="8">
    <location>
        <begin position="901"/>
        <end position="930"/>
    </location>
</feature>
<feature type="region of interest" description="Disordered" evidence="7">
    <location>
        <begin position="1122"/>
        <end position="1228"/>
    </location>
</feature>
<evidence type="ECO:0000256" key="3">
    <source>
        <dbReference type="ARBA" id="ARBA00022448"/>
    </source>
</evidence>
<evidence type="ECO:0000259" key="12">
    <source>
        <dbReference type="Pfam" id="PF14703"/>
    </source>
</evidence>
<evidence type="ECO:0000256" key="7">
    <source>
        <dbReference type="SAM" id="MobiDB-lite"/>
    </source>
</evidence>
<dbReference type="Pfam" id="PF12621">
    <property type="entry name" value="PHM7_ext"/>
    <property type="match status" value="1"/>
</dbReference>
<feature type="region of interest" description="Disordered" evidence="7">
    <location>
        <begin position="574"/>
        <end position="636"/>
    </location>
</feature>
<keyword evidence="5 8" id="KW-1133">Transmembrane helix</keyword>
<feature type="compositionally biased region" description="Polar residues" evidence="7">
    <location>
        <begin position="580"/>
        <end position="594"/>
    </location>
</feature>
<feature type="transmembrane region" description="Helical" evidence="8">
    <location>
        <begin position="1015"/>
        <end position="1035"/>
    </location>
</feature>
<evidence type="ECO:0000259" key="10">
    <source>
        <dbReference type="Pfam" id="PF12621"/>
    </source>
</evidence>
<dbReference type="InterPro" id="IPR045122">
    <property type="entry name" value="Csc1-like"/>
</dbReference>
<feature type="domain" description="CSC1/OSCA1-like 7TM region" evidence="9">
    <location>
        <begin position="763"/>
        <end position="1033"/>
    </location>
</feature>
<feature type="domain" description="CSC1/OSCA1-like cytosolic" evidence="12">
    <location>
        <begin position="642"/>
        <end position="749"/>
    </location>
</feature>
<evidence type="ECO:0000256" key="5">
    <source>
        <dbReference type="ARBA" id="ARBA00022989"/>
    </source>
</evidence>
<evidence type="ECO:0000256" key="8">
    <source>
        <dbReference type="SAM" id="Phobius"/>
    </source>
</evidence>
<evidence type="ECO:0000256" key="1">
    <source>
        <dbReference type="ARBA" id="ARBA00004141"/>
    </source>
</evidence>
<feature type="compositionally biased region" description="Polar residues" evidence="7">
    <location>
        <begin position="497"/>
        <end position="507"/>
    </location>
</feature>
<protein>
    <recommendedName>
        <fullName evidence="15">DUF221-domain-containing protein</fullName>
    </recommendedName>
</protein>
<proteinExistence type="inferred from homology"/>
<feature type="compositionally biased region" description="Polar residues" evidence="7">
    <location>
        <begin position="329"/>
        <end position="346"/>
    </location>
</feature>
<feature type="transmembrane region" description="Helical" evidence="8">
    <location>
        <begin position="976"/>
        <end position="994"/>
    </location>
</feature>
<dbReference type="Pfam" id="PF14703">
    <property type="entry name" value="PHM7_cyt"/>
    <property type="match status" value="2"/>
</dbReference>
<feature type="domain" description="CSC1/OSCA1-like N-terminal transmembrane" evidence="11">
    <location>
        <begin position="39"/>
        <end position="203"/>
    </location>
</feature>